<dbReference type="RefSeq" id="WP_188524999.1">
    <property type="nucleotide sequence ID" value="NZ_BMDG01000013.1"/>
</dbReference>
<proteinExistence type="predicted"/>
<comment type="caution">
    <text evidence="3">The sequence shown here is derived from an EMBL/GenBank/DDBJ whole genome shotgun (WGS) entry which is preliminary data.</text>
</comment>
<name>A0ABQ2BCL1_9MICO</name>
<dbReference type="Pfam" id="PF05656">
    <property type="entry name" value="DUF805"/>
    <property type="match status" value="1"/>
</dbReference>
<keyword evidence="2" id="KW-1133">Transmembrane helix</keyword>
<evidence type="ECO:0000256" key="1">
    <source>
        <dbReference type="SAM" id="MobiDB-lite"/>
    </source>
</evidence>
<evidence type="ECO:0000256" key="2">
    <source>
        <dbReference type="SAM" id="Phobius"/>
    </source>
</evidence>
<feature type="compositionally biased region" description="Low complexity" evidence="1">
    <location>
        <begin position="129"/>
        <end position="138"/>
    </location>
</feature>
<feature type="region of interest" description="Disordered" evidence="1">
    <location>
        <begin position="126"/>
        <end position="146"/>
    </location>
</feature>
<dbReference type="PANTHER" id="PTHR34980">
    <property type="entry name" value="INNER MEMBRANE PROTEIN-RELATED-RELATED"/>
    <property type="match status" value="1"/>
</dbReference>
<feature type="transmembrane region" description="Helical" evidence="2">
    <location>
        <begin position="96"/>
        <end position="117"/>
    </location>
</feature>
<feature type="transmembrane region" description="Helical" evidence="2">
    <location>
        <begin position="61"/>
        <end position="84"/>
    </location>
</feature>
<dbReference type="PANTHER" id="PTHR34980:SF2">
    <property type="entry name" value="INNER MEMBRANE PROTEIN YHAH-RELATED"/>
    <property type="match status" value="1"/>
</dbReference>
<evidence type="ECO:0000313" key="4">
    <source>
        <dbReference type="Proteomes" id="UP000632535"/>
    </source>
</evidence>
<feature type="transmembrane region" description="Helical" evidence="2">
    <location>
        <begin position="26"/>
        <end position="49"/>
    </location>
</feature>
<dbReference type="EMBL" id="BMDG01000013">
    <property type="protein sequence ID" value="GGI11179.1"/>
    <property type="molecule type" value="Genomic_DNA"/>
</dbReference>
<keyword evidence="4" id="KW-1185">Reference proteome</keyword>
<dbReference type="InterPro" id="IPR008523">
    <property type="entry name" value="DUF805"/>
</dbReference>
<sequence>MSLPDAVKSVLSQYASFSGRARRSEYWFWALSFLILEIVLLIPLGIVMAQSVDPETMTYGAGASVAYGIFSLVMLALVLPTLAVTVRRLHDQDKSGFFWFMGLIPVAGPIIMLVFMASDGTPGPNRFGPSPKAVDAPAVPAPQPAV</sequence>
<organism evidence="3 4">
    <name type="scientific">Isoptericola cucumis</name>
    <dbReference type="NCBI Taxonomy" id="1776856"/>
    <lineage>
        <taxon>Bacteria</taxon>
        <taxon>Bacillati</taxon>
        <taxon>Actinomycetota</taxon>
        <taxon>Actinomycetes</taxon>
        <taxon>Micrococcales</taxon>
        <taxon>Promicromonosporaceae</taxon>
        <taxon>Isoptericola</taxon>
    </lineage>
</organism>
<evidence type="ECO:0000313" key="3">
    <source>
        <dbReference type="EMBL" id="GGI11179.1"/>
    </source>
</evidence>
<reference evidence="4" key="1">
    <citation type="journal article" date="2019" name="Int. J. Syst. Evol. Microbiol.">
        <title>The Global Catalogue of Microorganisms (GCM) 10K type strain sequencing project: providing services to taxonomists for standard genome sequencing and annotation.</title>
        <authorList>
            <consortium name="The Broad Institute Genomics Platform"/>
            <consortium name="The Broad Institute Genome Sequencing Center for Infectious Disease"/>
            <person name="Wu L."/>
            <person name="Ma J."/>
        </authorList>
    </citation>
    <scope>NUCLEOTIDE SEQUENCE [LARGE SCALE GENOMIC DNA]</scope>
    <source>
        <strain evidence="4">CCM 8653</strain>
    </source>
</reference>
<protein>
    <submittedName>
        <fullName evidence="3">Membrane protein</fullName>
    </submittedName>
</protein>
<keyword evidence="2" id="KW-0812">Transmembrane</keyword>
<dbReference type="Proteomes" id="UP000632535">
    <property type="component" value="Unassembled WGS sequence"/>
</dbReference>
<keyword evidence="2" id="KW-0472">Membrane</keyword>
<gene>
    <name evidence="3" type="ORF">GCM10007368_34920</name>
</gene>
<accession>A0ABQ2BCL1</accession>